<organism evidence="2 3">
    <name type="scientific">Marinobacter algicola DG893</name>
    <dbReference type="NCBI Taxonomy" id="443152"/>
    <lineage>
        <taxon>Bacteria</taxon>
        <taxon>Pseudomonadati</taxon>
        <taxon>Pseudomonadota</taxon>
        <taxon>Gammaproteobacteria</taxon>
        <taxon>Pseudomonadales</taxon>
        <taxon>Marinobacteraceae</taxon>
        <taxon>Marinobacter</taxon>
    </lineage>
</organism>
<name>A6EWX7_9GAMM</name>
<evidence type="ECO:0000313" key="3">
    <source>
        <dbReference type="Proteomes" id="UP000005856"/>
    </source>
</evidence>
<dbReference type="AlphaFoldDB" id="A6EWX7"/>
<keyword evidence="3" id="KW-1185">Reference proteome</keyword>
<evidence type="ECO:0000313" key="2">
    <source>
        <dbReference type="EMBL" id="EDM48991.1"/>
    </source>
</evidence>
<feature type="compositionally biased region" description="Polar residues" evidence="1">
    <location>
        <begin position="269"/>
        <end position="289"/>
    </location>
</feature>
<dbReference type="Gene3D" id="2.60.120.200">
    <property type="match status" value="1"/>
</dbReference>
<comment type="caution">
    <text evidence="2">The sequence shown here is derived from an EMBL/GenBank/DDBJ whole genome shotgun (WGS) entry which is preliminary data.</text>
</comment>
<accession>A6EWX7</accession>
<gene>
    <name evidence="2" type="ORF">MDG893_06139</name>
</gene>
<protein>
    <submittedName>
        <fullName evidence="2">Uncharacterized protein</fullName>
    </submittedName>
</protein>
<reference evidence="2 3" key="1">
    <citation type="submission" date="2007-06" db="EMBL/GenBank/DDBJ databases">
        <authorList>
            <person name="Green D."/>
            <person name="Ferriera S."/>
            <person name="Johnson J."/>
            <person name="Kravitz S."/>
            <person name="Beeson K."/>
            <person name="Sutton G."/>
            <person name="Rogers Y.-H."/>
            <person name="Friedman R."/>
            <person name="Frazier M."/>
            <person name="Venter J.C."/>
        </authorList>
    </citation>
    <scope>NUCLEOTIDE SEQUENCE [LARGE SCALE GENOMIC DNA]</scope>
    <source>
        <strain evidence="2 3">DG893</strain>
    </source>
</reference>
<dbReference type="Proteomes" id="UP000005856">
    <property type="component" value="Unassembled WGS sequence"/>
</dbReference>
<sequence>MYLGASSAHPGGGYISFLGGELVNGYNPGNGTQDYTSYTNVIVDTSSAAKNPLTGTDWSFKTQYRAGFERSYQLNTTIIKFPETDVLYVRWYQKWSKDWIWPSDQQKLLKIKGDGISQNFKVSFSNNFINLTHLSPEPYSYLNESYVFSNYDGNKTEFRQEDSFNNKLGPNGEDINYPLNRDQWYCIETYVKANDQGASNAEYRYWIDDKLAFELTNTKARTDASAKMRLIELQHVLQGAGNSIDTPTWMSDIVLSTERIGCGEVSGNGDDTSPTGSQPKPPTNFTIER</sequence>
<evidence type="ECO:0000256" key="1">
    <source>
        <dbReference type="SAM" id="MobiDB-lite"/>
    </source>
</evidence>
<dbReference type="EMBL" id="ABCP01000003">
    <property type="protein sequence ID" value="EDM48991.1"/>
    <property type="molecule type" value="Genomic_DNA"/>
</dbReference>
<proteinExistence type="predicted"/>
<feature type="region of interest" description="Disordered" evidence="1">
    <location>
        <begin position="262"/>
        <end position="289"/>
    </location>
</feature>